<comment type="caution">
    <text evidence="1">The sequence shown here is derived from an EMBL/GenBank/DDBJ whole genome shotgun (WGS) entry which is preliminary data.</text>
</comment>
<accession>A0A0F9EVS4</accession>
<protein>
    <submittedName>
        <fullName evidence="1">Uncharacterized protein</fullName>
    </submittedName>
</protein>
<reference evidence="1" key="1">
    <citation type="journal article" date="2015" name="Nature">
        <title>Complex archaea that bridge the gap between prokaryotes and eukaryotes.</title>
        <authorList>
            <person name="Spang A."/>
            <person name="Saw J.H."/>
            <person name="Jorgensen S.L."/>
            <person name="Zaremba-Niedzwiedzka K."/>
            <person name="Martijn J."/>
            <person name="Lind A.E."/>
            <person name="van Eijk R."/>
            <person name="Schleper C."/>
            <person name="Guy L."/>
            <person name="Ettema T.J."/>
        </authorList>
    </citation>
    <scope>NUCLEOTIDE SEQUENCE</scope>
</reference>
<dbReference type="AlphaFoldDB" id="A0A0F9EVS4"/>
<dbReference type="EMBL" id="LAZR01033093">
    <property type="protein sequence ID" value="KKL49070.1"/>
    <property type="molecule type" value="Genomic_DNA"/>
</dbReference>
<sequence length="149" mass="17814">MRLTPFSLYQELFPTRSDPENPGHYLCRYCGKPTIHTRRRYYCGDVCHDLCQKAVSWGHARALTWIRDNKQCSLCKTPVELYKDKYGAQCHHIIPVKDLHWIAYDGVKGDYWDEFDKETITYWFVKFYTMLYLDINNLTTLCQKCHKMV</sequence>
<organism evidence="1">
    <name type="scientific">marine sediment metagenome</name>
    <dbReference type="NCBI Taxonomy" id="412755"/>
    <lineage>
        <taxon>unclassified sequences</taxon>
        <taxon>metagenomes</taxon>
        <taxon>ecological metagenomes</taxon>
    </lineage>
</organism>
<proteinExistence type="predicted"/>
<gene>
    <name evidence="1" type="ORF">LCGC14_2319200</name>
</gene>
<evidence type="ECO:0000313" key="1">
    <source>
        <dbReference type="EMBL" id="KKL49070.1"/>
    </source>
</evidence>
<feature type="non-terminal residue" evidence="1">
    <location>
        <position position="149"/>
    </location>
</feature>
<name>A0A0F9EVS4_9ZZZZ</name>